<reference evidence="2" key="1">
    <citation type="submission" date="2019-12" db="EMBL/GenBank/DDBJ databases">
        <title>Genome sequencing and annotation of Brassica cretica.</title>
        <authorList>
            <person name="Studholme D.J."/>
            <person name="Sarris P.F."/>
        </authorList>
    </citation>
    <scope>NUCLEOTIDE SEQUENCE</scope>
    <source>
        <strain evidence="2">PFS-001/15</strain>
        <tissue evidence="2">Leaf</tissue>
    </source>
</reference>
<dbReference type="Proteomes" id="UP000712281">
    <property type="component" value="Unassembled WGS sequence"/>
</dbReference>
<proteinExistence type="predicted"/>
<feature type="compositionally biased region" description="Basic and acidic residues" evidence="1">
    <location>
        <begin position="1"/>
        <end position="14"/>
    </location>
</feature>
<accession>A0A8S9G9H6</accession>
<evidence type="ECO:0000313" key="3">
    <source>
        <dbReference type="Proteomes" id="UP000712281"/>
    </source>
</evidence>
<evidence type="ECO:0000313" key="2">
    <source>
        <dbReference type="EMBL" id="KAF2539872.1"/>
    </source>
</evidence>
<feature type="region of interest" description="Disordered" evidence="1">
    <location>
        <begin position="1"/>
        <end position="57"/>
    </location>
</feature>
<evidence type="ECO:0000256" key="1">
    <source>
        <dbReference type="SAM" id="MobiDB-lite"/>
    </source>
</evidence>
<sequence length="108" mass="12049">MWKKHETSEKDPKKVAQSLRSDQAQAKIGRHVAPSTHPARSLQDRSLRSDRASVPPGRYVATELEPSSVATKRPSTRLARSLRSDRAHVSLGRYVALKPSSVTTFKLF</sequence>
<feature type="compositionally biased region" description="Basic and acidic residues" evidence="1">
    <location>
        <begin position="42"/>
        <end position="51"/>
    </location>
</feature>
<dbReference type="EMBL" id="QGKW02002228">
    <property type="protein sequence ID" value="KAF2539872.1"/>
    <property type="molecule type" value="Genomic_DNA"/>
</dbReference>
<name>A0A8S9G9H6_BRACR</name>
<protein>
    <submittedName>
        <fullName evidence="2">Uncharacterized protein</fullName>
    </submittedName>
</protein>
<comment type="caution">
    <text evidence="2">The sequence shown here is derived from an EMBL/GenBank/DDBJ whole genome shotgun (WGS) entry which is preliminary data.</text>
</comment>
<dbReference type="AlphaFoldDB" id="A0A8S9G9H6"/>
<gene>
    <name evidence="2" type="ORF">F2Q68_00022144</name>
</gene>
<organism evidence="2 3">
    <name type="scientific">Brassica cretica</name>
    <name type="common">Mustard</name>
    <dbReference type="NCBI Taxonomy" id="69181"/>
    <lineage>
        <taxon>Eukaryota</taxon>
        <taxon>Viridiplantae</taxon>
        <taxon>Streptophyta</taxon>
        <taxon>Embryophyta</taxon>
        <taxon>Tracheophyta</taxon>
        <taxon>Spermatophyta</taxon>
        <taxon>Magnoliopsida</taxon>
        <taxon>eudicotyledons</taxon>
        <taxon>Gunneridae</taxon>
        <taxon>Pentapetalae</taxon>
        <taxon>rosids</taxon>
        <taxon>malvids</taxon>
        <taxon>Brassicales</taxon>
        <taxon>Brassicaceae</taxon>
        <taxon>Brassiceae</taxon>
        <taxon>Brassica</taxon>
    </lineage>
</organism>